<keyword evidence="4" id="KW-1185">Reference proteome</keyword>
<organism evidence="3 4">
    <name type="scientific">Orchesella dallaii</name>
    <dbReference type="NCBI Taxonomy" id="48710"/>
    <lineage>
        <taxon>Eukaryota</taxon>
        <taxon>Metazoa</taxon>
        <taxon>Ecdysozoa</taxon>
        <taxon>Arthropoda</taxon>
        <taxon>Hexapoda</taxon>
        <taxon>Collembola</taxon>
        <taxon>Entomobryomorpha</taxon>
        <taxon>Entomobryoidea</taxon>
        <taxon>Orchesellidae</taxon>
        <taxon>Orchesellinae</taxon>
        <taxon>Orchesella</taxon>
    </lineage>
</organism>
<dbReference type="InterPro" id="IPR014752">
    <property type="entry name" value="Arrestin-like_C"/>
</dbReference>
<feature type="domain" description="Arrestin C-terminal-like" evidence="2">
    <location>
        <begin position="242"/>
        <end position="358"/>
    </location>
</feature>
<feature type="compositionally biased region" description="Low complexity" evidence="1">
    <location>
        <begin position="387"/>
        <end position="404"/>
    </location>
</feature>
<dbReference type="InterPro" id="IPR011022">
    <property type="entry name" value="Arrestin_C-like"/>
</dbReference>
<dbReference type="Pfam" id="PF02752">
    <property type="entry name" value="Arrestin_C"/>
    <property type="match status" value="1"/>
</dbReference>
<evidence type="ECO:0000259" key="2">
    <source>
        <dbReference type="Pfam" id="PF02752"/>
    </source>
</evidence>
<evidence type="ECO:0000256" key="1">
    <source>
        <dbReference type="SAM" id="MobiDB-lite"/>
    </source>
</evidence>
<gene>
    <name evidence="3" type="ORF">ODALV1_LOCUS8464</name>
</gene>
<dbReference type="EMBL" id="CAXLJM020000026">
    <property type="protein sequence ID" value="CAL8093281.1"/>
    <property type="molecule type" value="Genomic_DNA"/>
</dbReference>
<accession>A0ABP1Q8Z3</accession>
<dbReference type="Gene3D" id="2.60.40.640">
    <property type="match status" value="1"/>
</dbReference>
<proteinExistence type="predicted"/>
<feature type="region of interest" description="Disordered" evidence="1">
    <location>
        <begin position="371"/>
        <end position="415"/>
    </location>
</feature>
<dbReference type="Proteomes" id="UP001642540">
    <property type="component" value="Unassembled WGS sequence"/>
</dbReference>
<name>A0ABP1Q8Z3_9HEXA</name>
<comment type="caution">
    <text evidence="3">The sequence shown here is derived from an EMBL/GenBank/DDBJ whole genome shotgun (WGS) entry which is preliminary data.</text>
</comment>
<sequence length="446" mass="49563">MGSLKAWLQGATIRNTKPGKIQHFGGNFNSYIVLEEAIMVPYGVIRGKFLLESNFHPKITGLRVQLEAECILRLTTMGKNGRLVHRKKVCVLENTEIDDKGDLLSPIRHDLLKPTDADHGKHFFNTPNYLLNNFLHTIFLSHSVYVIASLSRNGTTTGYSTFFLPIPGVTLPAPFKNPYGSLVYKVVGYLRSYYCRYVPVAEETVQFTGYHNLSQNRSAQRPINIERPFNGPDGLYTTAILSAETSGYLPGEELQFLLILECNRCVPIVMKVFLSQKISYNVDGVIKNLFTTIDFKQKEDAIEISKEIIWQDLLTLPKHLDPSYSCHPAYTVKYAIRFKLHIGTHGTLEGAAPLYVGTTREHVESVMISGTASTVTEPTNDERLEEAGAAAAPPRSGSPVSVRSDNSVTVGRKMSLPTYSQLSSRAVSLETLPPAYSEVVPESDSE</sequence>
<reference evidence="3 4" key="1">
    <citation type="submission" date="2024-08" db="EMBL/GenBank/DDBJ databases">
        <authorList>
            <person name="Cucini C."/>
            <person name="Frati F."/>
        </authorList>
    </citation>
    <scope>NUCLEOTIDE SEQUENCE [LARGE SCALE GENOMIC DNA]</scope>
</reference>
<protein>
    <recommendedName>
        <fullName evidence="2">Arrestin C-terminal-like domain-containing protein</fullName>
    </recommendedName>
</protein>
<evidence type="ECO:0000313" key="4">
    <source>
        <dbReference type="Proteomes" id="UP001642540"/>
    </source>
</evidence>
<evidence type="ECO:0000313" key="3">
    <source>
        <dbReference type="EMBL" id="CAL8093281.1"/>
    </source>
</evidence>